<dbReference type="InterPro" id="IPR001139">
    <property type="entry name" value="Glyco_hydro_30"/>
</dbReference>
<feature type="signal peptide" evidence="5">
    <location>
        <begin position="1"/>
        <end position="20"/>
    </location>
</feature>
<keyword evidence="3 4" id="KW-0378">Hydrolase</keyword>
<feature type="domain" description="Glycosyl hydrolase family 30 TIM-barrel" evidence="6">
    <location>
        <begin position="69"/>
        <end position="400"/>
    </location>
</feature>
<feature type="chain" id="PRO_5004903867" evidence="5">
    <location>
        <begin position="21"/>
        <end position="464"/>
    </location>
</feature>
<dbReference type="PANTHER" id="PTHR11069">
    <property type="entry name" value="GLUCOSYLCERAMIDASE"/>
    <property type="match status" value="1"/>
</dbReference>
<name>W7XYT6_9BACT</name>
<sequence length="464" mass="53062">MKILLVCVLMVIAYSISAQKSVKVHYVDLNKGNNVGNNFIKEYMPQVLEDKGRVRTIRLYPEIEFQKLDGIGGAFNEIGGEALMSLPTKMQDEVMENIFSVQDGAGFSFCRTAVGASDFGIDAYSYNEEEGDYEMKHFSIKREKKTVIPYIQKAYKYNPEMKLFASPWSPPAWMKYSGYMDRGVEFTDKNSLKDEPEIYKAYALYFSKYITAYRKENIQVNRLVVQNENDANTKYPSCEMPVDQMGKFVKNYLKPRFDADRINTEIWAGTFRTAGQLDAIEFAAKKEYHDVFDGVGIQYTASQHIQDIRNLMPATTIMHTEGRCENGNNTVAQAKKRLSEVASYINYGVTNYCYWNMILNETTESGWDWKQNSLINIDRQNKTVSYNPDFTVFALMSKFLQPGVVRIAHFSRATIISVKNEGSIYVLIQNDEDTPKTHQLQLGNEDSFEVQLPANSLSAIEVKL</sequence>
<keyword evidence="4" id="KW-0326">Glycosidase</keyword>
<dbReference type="PRINTS" id="PR00843">
    <property type="entry name" value="GLHYDRLASE30"/>
</dbReference>
<dbReference type="OrthoDB" id="9806701at2"/>
<protein>
    <submittedName>
        <fullName evidence="7">O-glycosyl hydrolase</fullName>
    </submittedName>
</protein>
<organism evidence="7 8">
    <name type="scientific">Saccharicrinis fermentans DSM 9555 = JCM 21142</name>
    <dbReference type="NCBI Taxonomy" id="869213"/>
    <lineage>
        <taxon>Bacteria</taxon>
        <taxon>Pseudomonadati</taxon>
        <taxon>Bacteroidota</taxon>
        <taxon>Bacteroidia</taxon>
        <taxon>Marinilabiliales</taxon>
        <taxon>Marinilabiliaceae</taxon>
        <taxon>Saccharicrinis</taxon>
    </lineage>
</organism>
<evidence type="ECO:0000256" key="3">
    <source>
        <dbReference type="ARBA" id="ARBA00022801"/>
    </source>
</evidence>
<dbReference type="Gene3D" id="2.60.40.1180">
    <property type="entry name" value="Golgi alpha-mannosidase II"/>
    <property type="match status" value="1"/>
</dbReference>
<evidence type="ECO:0000313" key="8">
    <source>
        <dbReference type="Proteomes" id="UP000019402"/>
    </source>
</evidence>
<proteinExistence type="inferred from homology"/>
<evidence type="ECO:0000256" key="4">
    <source>
        <dbReference type="RuleBase" id="RU361188"/>
    </source>
</evidence>
<keyword evidence="2 5" id="KW-0732">Signal</keyword>
<dbReference type="SUPFAM" id="SSF51445">
    <property type="entry name" value="(Trans)glycosidases"/>
    <property type="match status" value="1"/>
</dbReference>
<dbReference type="AlphaFoldDB" id="W7XYT6"/>
<comment type="caution">
    <text evidence="7">The sequence shown here is derived from an EMBL/GenBank/DDBJ whole genome shotgun (WGS) entry which is preliminary data.</text>
</comment>
<dbReference type="InterPro" id="IPR017853">
    <property type="entry name" value="GH"/>
</dbReference>
<dbReference type="Proteomes" id="UP000019402">
    <property type="component" value="Unassembled WGS sequence"/>
</dbReference>
<reference evidence="7 8" key="1">
    <citation type="journal article" date="2014" name="Genome Announc.">
        <title>Draft Genome Sequence of Cytophaga fermentans JCM 21142T, a Facultative Anaerobe Isolated from Marine Mud.</title>
        <authorList>
            <person name="Starns D."/>
            <person name="Oshima K."/>
            <person name="Suda W."/>
            <person name="Iino T."/>
            <person name="Yuki M."/>
            <person name="Inoue J."/>
            <person name="Kitamura K."/>
            <person name="Iida T."/>
            <person name="Darby A."/>
            <person name="Hattori M."/>
            <person name="Ohkuma M."/>
        </authorList>
    </citation>
    <scope>NUCLEOTIDE SEQUENCE [LARGE SCALE GENOMIC DNA]</scope>
    <source>
        <strain evidence="7 8">JCM 21142</strain>
    </source>
</reference>
<accession>W7XYT6</accession>
<dbReference type="Gene3D" id="3.20.20.80">
    <property type="entry name" value="Glycosidases"/>
    <property type="match status" value="1"/>
</dbReference>
<dbReference type="GO" id="GO:0016020">
    <property type="term" value="C:membrane"/>
    <property type="evidence" value="ECO:0007669"/>
    <property type="project" value="GOC"/>
</dbReference>
<evidence type="ECO:0000256" key="5">
    <source>
        <dbReference type="SAM" id="SignalP"/>
    </source>
</evidence>
<dbReference type="GO" id="GO:0004348">
    <property type="term" value="F:glucosylceramidase activity"/>
    <property type="evidence" value="ECO:0007669"/>
    <property type="project" value="InterPro"/>
</dbReference>
<dbReference type="eggNOG" id="COG5520">
    <property type="taxonomic scope" value="Bacteria"/>
</dbReference>
<dbReference type="GO" id="GO:0006680">
    <property type="term" value="P:glucosylceramide catabolic process"/>
    <property type="evidence" value="ECO:0007669"/>
    <property type="project" value="TreeGrafter"/>
</dbReference>
<dbReference type="InterPro" id="IPR033453">
    <property type="entry name" value="Glyco_hydro_30_TIM-barrel"/>
</dbReference>
<dbReference type="InterPro" id="IPR013780">
    <property type="entry name" value="Glyco_hydro_b"/>
</dbReference>
<gene>
    <name evidence="7" type="ORF">JCM21142_62492</name>
</gene>
<evidence type="ECO:0000256" key="2">
    <source>
        <dbReference type="ARBA" id="ARBA00022729"/>
    </source>
</evidence>
<evidence type="ECO:0000256" key="1">
    <source>
        <dbReference type="ARBA" id="ARBA00005382"/>
    </source>
</evidence>
<dbReference type="RefSeq" id="WP_081736082.1">
    <property type="nucleotide sequence ID" value="NZ_BAMD01000031.1"/>
</dbReference>
<evidence type="ECO:0000313" key="7">
    <source>
        <dbReference type="EMBL" id="GAF03810.1"/>
    </source>
</evidence>
<dbReference type="EMBL" id="BAMD01000031">
    <property type="protein sequence ID" value="GAF03810.1"/>
    <property type="molecule type" value="Genomic_DNA"/>
</dbReference>
<dbReference type="STRING" id="869213.GCA_000517085_04695"/>
<dbReference type="PANTHER" id="PTHR11069:SF23">
    <property type="entry name" value="LYSOSOMAL ACID GLUCOSYLCERAMIDASE"/>
    <property type="match status" value="1"/>
</dbReference>
<dbReference type="Pfam" id="PF02055">
    <property type="entry name" value="Glyco_hydro_30"/>
    <property type="match status" value="1"/>
</dbReference>
<comment type="similarity">
    <text evidence="1 4">Belongs to the glycosyl hydrolase 30 family.</text>
</comment>
<keyword evidence="8" id="KW-1185">Reference proteome</keyword>
<evidence type="ECO:0000259" key="6">
    <source>
        <dbReference type="Pfam" id="PF02055"/>
    </source>
</evidence>